<keyword evidence="4" id="KW-1185">Reference proteome</keyword>
<dbReference type="GO" id="GO:0006508">
    <property type="term" value="P:proteolysis"/>
    <property type="evidence" value="ECO:0007669"/>
    <property type="project" value="UniProtKB-KW"/>
</dbReference>
<keyword evidence="1" id="KW-0378">Hydrolase</keyword>
<dbReference type="RefSeq" id="WP_274942988.1">
    <property type="nucleotide sequence ID" value="NZ_JANWOI010000001.1"/>
</dbReference>
<dbReference type="Proteomes" id="UP001141619">
    <property type="component" value="Unassembled WGS sequence"/>
</dbReference>
<dbReference type="InterPro" id="IPR000209">
    <property type="entry name" value="Peptidase_S8/S53_dom"/>
</dbReference>
<sequence>MRVAILDSGLAPGMAVAAREFCEPGALSDHGDKVAALVREAAPQVDLLDGRVFGERLQTSVEQVAEALDWAVGQGAGIINLSLGLREDRARLRLAIEAALAAGVVIVAPAPARGGPVYPSAYAGVIAVTGDARCGDHDFSWLGEAHVDFGACPRPLTGPVGIGGASFAAARVTGALARLAGSGDLVEQLRASCRFTGRERR</sequence>
<name>A0A9X3TUY9_9PROT</name>
<evidence type="ECO:0000313" key="3">
    <source>
        <dbReference type="EMBL" id="MDA5192591.1"/>
    </source>
</evidence>
<protein>
    <submittedName>
        <fullName evidence="3">S8 family serine peptidase</fullName>
    </submittedName>
</protein>
<feature type="active site" description="Charge relay system" evidence="1">
    <location>
        <position position="7"/>
    </location>
</feature>
<organism evidence="3 4">
    <name type="scientific">Govanella unica</name>
    <dbReference type="NCBI Taxonomy" id="2975056"/>
    <lineage>
        <taxon>Bacteria</taxon>
        <taxon>Pseudomonadati</taxon>
        <taxon>Pseudomonadota</taxon>
        <taxon>Alphaproteobacteria</taxon>
        <taxon>Emcibacterales</taxon>
        <taxon>Govanellaceae</taxon>
        <taxon>Govanella</taxon>
    </lineage>
</organism>
<dbReference type="Pfam" id="PF00082">
    <property type="entry name" value="Peptidase_S8"/>
    <property type="match status" value="1"/>
</dbReference>
<dbReference type="Gene3D" id="3.40.50.200">
    <property type="entry name" value="Peptidase S8/S53 domain"/>
    <property type="match status" value="1"/>
</dbReference>
<dbReference type="GO" id="GO:0004252">
    <property type="term" value="F:serine-type endopeptidase activity"/>
    <property type="evidence" value="ECO:0007669"/>
    <property type="project" value="UniProtKB-UniRule"/>
</dbReference>
<evidence type="ECO:0000259" key="2">
    <source>
        <dbReference type="Pfam" id="PF00082"/>
    </source>
</evidence>
<feature type="active site" description="Charge relay system" evidence="1">
    <location>
        <position position="30"/>
    </location>
</feature>
<dbReference type="EMBL" id="JANWOI010000001">
    <property type="protein sequence ID" value="MDA5192591.1"/>
    <property type="molecule type" value="Genomic_DNA"/>
</dbReference>
<evidence type="ECO:0000313" key="4">
    <source>
        <dbReference type="Proteomes" id="UP001141619"/>
    </source>
</evidence>
<dbReference type="InterPro" id="IPR036852">
    <property type="entry name" value="Peptidase_S8/S53_dom_sf"/>
</dbReference>
<dbReference type="PROSITE" id="PS51892">
    <property type="entry name" value="SUBTILASE"/>
    <property type="match status" value="1"/>
</dbReference>
<evidence type="ECO:0000256" key="1">
    <source>
        <dbReference type="PROSITE-ProRule" id="PRU01240"/>
    </source>
</evidence>
<dbReference type="SUPFAM" id="SSF52743">
    <property type="entry name" value="Subtilisin-like"/>
    <property type="match status" value="1"/>
</dbReference>
<feature type="active site" description="Charge relay system" evidence="1">
    <location>
        <position position="166"/>
    </location>
</feature>
<keyword evidence="1" id="KW-0720">Serine protease</keyword>
<proteinExistence type="inferred from homology"/>
<comment type="caution">
    <text evidence="3">The sequence shown here is derived from an EMBL/GenBank/DDBJ whole genome shotgun (WGS) entry which is preliminary data.</text>
</comment>
<dbReference type="AlphaFoldDB" id="A0A9X3TUY9"/>
<comment type="similarity">
    <text evidence="1">Belongs to the peptidase S8 family.</text>
</comment>
<accession>A0A9X3TUY9</accession>
<reference evidence="3" key="1">
    <citation type="submission" date="2022-08" db="EMBL/GenBank/DDBJ databases">
        <authorList>
            <person name="Vandamme P."/>
            <person name="Hettiarachchi A."/>
            <person name="Peeters C."/>
            <person name="Cnockaert M."/>
            <person name="Carlier A."/>
        </authorList>
    </citation>
    <scope>NUCLEOTIDE SEQUENCE</scope>
    <source>
        <strain evidence="3">LMG 31809</strain>
    </source>
</reference>
<feature type="domain" description="Peptidase S8/S53" evidence="2">
    <location>
        <begin position="38"/>
        <end position="129"/>
    </location>
</feature>
<gene>
    <name evidence="3" type="ORF">NYP16_01280</name>
</gene>
<keyword evidence="1" id="KW-0645">Protease</keyword>
<reference evidence="3" key="2">
    <citation type="journal article" date="2023" name="Syst. Appl. Microbiol.">
        <title>Govania unica gen. nov., sp. nov., a rare biosphere bacterium that represents a novel family in the class Alphaproteobacteria.</title>
        <authorList>
            <person name="Vandamme P."/>
            <person name="Peeters C."/>
            <person name="Hettiarachchi A."/>
            <person name="Cnockaert M."/>
            <person name="Carlier A."/>
        </authorList>
    </citation>
    <scope>NUCLEOTIDE SEQUENCE</scope>
    <source>
        <strain evidence="3">LMG 31809</strain>
    </source>
</reference>